<feature type="compositionally biased region" description="Low complexity" evidence="7">
    <location>
        <begin position="460"/>
        <end position="478"/>
    </location>
</feature>
<dbReference type="OrthoDB" id="6159439at2759"/>
<feature type="compositionally biased region" description="Basic and acidic residues" evidence="7">
    <location>
        <begin position="170"/>
        <end position="179"/>
    </location>
</feature>
<evidence type="ECO:0000256" key="2">
    <source>
        <dbReference type="ARBA" id="ARBA00023125"/>
    </source>
</evidence>
<evidence type="ECO:0000256" key="4">
    <source>
        <dbReference type="ARBA" id="ARBA00023242"/>
    </source>
</evidence>
<feature type="region of interest" description="Disordered" evidence="7">
    <location>
        <begin position="610"/>
        <end position="634"/>
    </location>
</feature>
<feature type="compositionally biased region" description="Polar residues" evidence="7">
    <location>
        <begin position="414"/>
        <end position="425"/>
    </location>
</feature>
<feature type="compositionally biased region" description="Acidic residues" evidence="7">
    <location>
        <begin position="180"/>
        <end position="194"/>
    </location>
</feature>
<feature type="compositionally biased region" description="Low complexity" evidence="7">
    <location>
        <begin position="547"/>
        <end position="562"/>
    </location>
</feature>
<keyword evidence="2 5" id="KW-0238">DNA-binding</keyword>
<sequence length="634" mass="68576">MLTTLICDTEHSPWPFRKYSASSRRPESPRMSDRYDLPLPVQPDWQGQYSYLPQHDSDIFSRSFGDSRNAPEDPRRPHLTGEGAPPGPDPHVKKEQGSPEGLRCAADSLGPRSVRHPSPGEDQSIIADTAAGFGRGDSSASADPFPRSSGPNHFRTVLSTDETSGPGPTRYERDVKDFVTGEEADFEGDDDEAIGGEGESAGRPQTMAERLAARRKMKRFRLTHQQTRFLMSEFAKQPHPDAAHRERLSREIPGLSPRQVQVWFQNRRAKIKRLTADDRDRMIRMRAVPDDFDNVQALHSPYGAVHGIGGTLSPGDAANPSYGNHMLRPLMVDVRRQEDAYMSPTALTPSFGGIDLGQPGGMGGSDMVPPLSSVSNDRYAAGGLLSAPSRTSNPHLGRPGPRQGAPMHMRESIPRSTSDSLQSPLRANMSWKSDSFDYSMYQGGNSTSSAADRRQSNYQAGQMGSAAGSALGGFDSSSYSGSHNHPASSGLSYSNLQQSSQNRSRARSSSASLPLSIDFGFRDTYRPPVSGPPTGSPPYPSRPPATTPATKQDGSSVYSASYPSAPLSAPLNLSPRRTFSGRVGVNEYSAPQMSAPITAPNDFEREFHASVTSQPSSSAMKDYFGSGSMGYSQG</sequence>
<accession>A0A2K3QIM7</accession>
<dbReference type="InterPro" id="IPR050453">
    <property type="entry name" value="LIM_Homeobox_TF"/>
</dbReference>
<keyword evidence="10" id="KW-1185">Reference proteome</keyword>
<dbReference type="Gene3D" id="1.10.10.60">
    <property type="entry name" value="Homeodomain-like"/>
    <property type="match status" value="1"/>
</dbReference>
<evidence type="ECO:0000256" key="1">
    <source>
        <dbReference type="ARBA" id="ARBA00004123"/>
    </source>
</evidence>
<dbReference type="InterPro" id="IPR001356">
    <property type="entry name" value="HD"/>
</dbReference>
<dbReference type="PANTHER" id="PTHR24208:SF166">
    <property type="entry name" value="LIM HOMEOBOX TRANSCRIPTION FACTOR 1 ALPHA, ISOFORM B"/>
    <property type="match status" value="1"/>
</dbReference>
<dbReference type="GO" id="GO:0000981">
    <property type="term" value="F:DNA-binding transcription factor activity, RNA polymerase II-specific"/>
    <property type="evidence" value="ECO:0007669"/>
    <property type="project" value="TreeGrafter"/>
</dbReference>
<feature type="compositionally biased region" description="Basic and acidic residues" evidence="7">
    <location>
        <begin position="24"/>
        <end position="36"/>
    </location>
</feature>
<dbReference type="EMBL" id="NRSZ01000415">
    <property type="protein sequence ID" value="PNY27369.1"/>
    <property type="molecule type" value="Genomic_DNA"/>
</dbReference>
<feature type="region of interest" description="Disordered" evidence="7">
    <location>
        <begin position="444"/>
        <end position="562"/>
    </location>
</feature>
<name>A0A2K3QIM7_9HYPO</name>
<dbReference type="GO" id="GO:0000977">
    <property type="term" value="F:RNA polymerase II transcription regulatory region sequence-specific DNA binding"/>
    <property type="evidence" value="ECO:0007669"/>
    <property type="project" value="TreeGrafter"/>
</dbReference>
<dbReference type="AlphaFoldDB" id="A0A2K3QIM7"/>
<proteinExistence type="predicted"/>
<feature type="region of interest" description="Disordered" evidence="7">
    <location>
        <begin position="352"/>
        <end position="425"/>
    </location>
</feature>
<feature type="compositionally biased region" description="Gly residues" evidence="7">
    <location>
        <begin position="354"/>
        <end position="364"/>
    </location>
</feature>
<dbReference type="CDD" id="cd00086">
    <property type="entry name" value="homeodomain"/>
    <property type="match status" value="1"/>
</dbReference>
<organism evidence="9 10">
    <name type="scientific">Tolypocladium capitatum</name>
    <dbReference type="NCBI Taxonomy" id="45235"/>
    <lineage>
        <taxon>Eukaryota</taxon>
        <taxon>Fungi</taxon>
        <taxon>Dikarya</taxon>
        <taxon>Ascomycota</taxon>
        <taxon>Pezizomycotina</taxon>
        <taxon>Sordariomycetes</taxon>
        <taxon>Hypocreomycetidae</taxon>
        <taxon>Hypocreales</taxon>
        <taxon>Ophiocordycipitaceae</taxon>
        <taxon>Tolypocladium</taxon>
    </lineage>
</organism>
<dbReference type="InterPro" id="IPR009057">
    <property type="entry name" value="Homeodomain-like_sf"/>
</dbReference>
<evidence type="ECO:0000259" key="8">
    <source>
        <dbReference type="PROSITE" id="PS50071"/>
    </source>
</evidence>
<feature type="compositionally biased region" description="Low complexity" evidence="7">
    <location>
        <begin position="488"/>
        <end position="516"/>
    </location>
</feature>
<feature type="compositionally biased region" description="Pro residues" evidence="7">
    <location>
        <begin position="529"/>
        <end position="546"/>
    </location>
</feature>
<comment type="subcellular location">
    <subcellularLocation>
        <location evidence="1 5 6">Nucleus</location>
    </subcellularLocation>
</comment>
<keyword evidence="4 5" id="KW-0539">Nucleus</keyword>
<feature type="region of interest" description="Disordered" evidence="7">
    <location>
        <begin position="1"/>
        <end position="205"/>
    </location>
</feature>
<dbReference type="Proteomes" id="UP000236621">
    <property type="component" value="Unassembled WGS sequence"/>
</dbReference>
<dbReference type="Pfam" id="PF00046">
    <property type="entry name" value="Homeodomain"/>
    <property type="match status" value="1"/>
</dbReference>
<evidence type="ECO:0000313" key="10">
    <source>
        <dbReference type="Proteomes" id="UP000236621"/>
    </source>
</evidence>
<evidence type="ECO:0000256" key="7">
    <source>
        <dbReference type="SAM" id="MobiDB-lite"/>
    </source>
</evidence>
<reference evidence="9 10" key="1">
    <citation type="submission" date="2017-08" db="EMBL/GenBank/DDBJ databases">
        <title>Harnessing the power of phylogenomics to disentangle the directionality and signatures of interkingdom host jumping in the parasitic fungal genus Tolypocladium.</title>
        <authorList>
            <person name="Quandt C.A."/>
            <person name="Patterson W."/>
            <person name="Spatafora J.W."/>
        </authorList>
    </citation>
    <scope>NUCLEOTIDE SEQUENCE [LARGE SCALE GENOMIC DNA]</scope>
    <source>
        <strain evidence="9 10">CBS 113982</strain>
    </source>
</reference>
<dbReference type="PANTHER" id="PTHR24208">
    <property type="entry name" value="LIM/HOMEOBOX PROTEIN LHX"/>
    <property type="match status" value="1"/>
</dbReference>
<dbReference type="STRING" id="45235.A0A2K3QIM7"/>
<dbReference type="GO" id="GO:0005634">
    <property type="term" value="C:nucleus"/>
    <property type="evidence" value="ECO:0007669"/>
    <property type="project" value="UniProtKB-SubCell"/>
</dbReference>
<evidence type="ECO:0000313" key="9">
    <source>
        <dbReference type="EMBL" id="PNY27369.1"/>
    </source>
</evidence>
<keyword evidence="3 5" id="KW-0371">Homeobox</keyword>
<evidence type="ECO:0000256" key="5">
    <source>
        <dbReference type="PROSITE-ProRule" id="PRU00108"/>
    </source>
</evidence>
<evidence type="ECO:0000256" key="3">
    <source>
        <dbReference type="ARBA" id="ARBA00023155"/>
    </source>
</evidence>
<protein>
    <submittedName>
        <fullName evidence="9">Homeobox-leucine zipper protein HDG11</fullName>
    </submittedName>
</protein>
<feature type="DNA-binding region" description="Homeobox" evidence="5">
    <location>
        <begin position="215"/>
        <end position="275"/>
    </location>
</feature>
<comment type="caution">
    <text evidence="9">The sequence shown here is derived from an EMBL/GenBank/DDBJ whole genome shotgun (WGS) entry which is preliminary data.</text>
</comment>
<dbReference type="SUPFAM" id="SSF46689">
    <property type="entry name" value="Homeodomain-like"/>
    <property type="match status" value="1"/>
</dbReference>
<gene>
    <name evidence="9" type="ORF">TCAP_02713</name>
</gene>
<evidence type="ECO:0000256" key="6">
    <source>
        <dbReference type="RuleBase" id="RU000682"/>
    </source>
</evidence>
<feature type="domain" description="Homeobox" evidence="8">
    <location>
        <begin position="213"/>
        <end position="274"/>
    </location>
</feature>
<dbReference type="PROSITE" id="PS50071">
    <property type="entry name" value="HOMEOBOX_2"/>
    <property type="match status" value="1"/>
</dbReference>
<feature type="compositionally biased region" description="Polar residues" evidence="7">
    <location>
        <begin position="610"/>
        <end position="619"/>
    </location>
</feature>
<dbReference type="SMART" id="SM00389">
    <property type="entry name" value="HOX"/>
    <property type="match status" value="1"/>
</dbReference>